<organism evidence="9 12">
    <name type="scientific">Didymodactylos carnosus</name>
    <dbReference type="NCBI Taxonomy" id="1234261"/>
    <lineage>
        <taxon>Eukaryota</taxon>
        <taxon>Metazoa</taxon>
        <taxon>Spiralia</taxon>
        <taxon>Gnathifera</taxon>
        <taxon>Rotifera</taxon>
        <taxon>Eurotatoria</taxon>
        <taxon>Bdelloidea</taxon>
        <taxon>Philodinida</taxon>
        <taxon>Philodinidae</taxon>
        <taxon>Didymodactylos</taxon>
    </lineage>
</organism>
<keyword evidence="6" id="KW-0695">RNA-directed DNA polymerase</keyword>
<dbReference type="AlphaFoldDB" id="A0A815EKU6"/>
<dbReference type="EMBL" id="CAJOBC010045244">
    <property type="protein sequence ID" value="CAF4158172.1"/>
    <property type="molecule type" value="Genomic_DNA"/>
</dbReference>
<dbReference type="EMBL" id="CAJNOK010009151">
    <property type="protein sequence ID" value="CAF1082372.1"/>
    <property type="molecule type" value="Genomic_DNA"/>
</dbReference>
<dbReference type="PANTHER" id="PTHR37984:SF5">
    <property type="entry name" value="PROTEIN NYNRIN-LIKE"/>
    <property type="match status" value="1"/>
</dbReference>
<evidence type="ECO:0000256" key="4">
    <source>
        <dbReference type="ARBA" id="ARBA00022759"/>
    </source>
</evidence>
<evidence type="ECO:0000313" key="9">
    <source>
        <dbReference type="EMBL" id="CAF1316159.1"/>
    </source>
</evidence>
<dbReference type="Proteomes" id="UP000682733">
    <property type="component" value="Unassembled WGS sequence"/>
</dbReference>
<name>A0A815EKU6_9BILA</name>
<dbReference type="EMBL" id="CAJOBA010009168">
    <property type="protein sequence ID" value="CAF3845224.1"/>
    <property type="molecule type" value="Genomic_DNA"/>
</dbReference>
<proteinExistence type="predicted"/>
<dbReference type="GO" id="GO:0003964">
    <property type="term" value="F:RNA-directed DNA polymerase activity"/>
    <property type="evidence" value="ECO:0007669"/>
    <property type="project" value="UniProtKB-KW"/>
</dbReference>
<evidence type="ECO:0000256" key="5">
    <source>
        <dbReference type="ARBA" id="ARBA00022801"/>
    </source>
</evidence>
<accession>A0A815EKU6</accession>
<dbReference type="InterPro" id="IPR043502">
    <property type="entry name" value="DNA/RNA_pol_sf"/>
</dbReference>
<dbReference type="Proteomes" id="UP000681722">
    <property type="component" value="Unassembled WGS sequence"/>
</dbReference>
<evidence type="ECO:0000256" key="3">
    <source>
        <dbReference type="ARBA" id="ARBA00022722"/>
    </source>
</evidence>
<dbReference type="EMBL" id="CAJNOQ010013184">
    <property type="protein sequence ID" value="CAF1316159.1"/>
    <property type="molecule type" value="Genomic_DNA"/>
</dbReference>
<gene>
    <name evidence="9" type="ORF">GPM918_LOCUS29241</name>
    <name evidence="8" type="ORF">OVA965_LOCUS18424</name>
    <name evidence="11" type="ORF">SRO942_LOCUS29807</name>
    <name evidence="10" type="ORF">TMI583_LOCUS18438</name>
</gene>
<dbReference type="Proteomes" id="UP000677228">
    <property type="component" value="Unassembled WGS sequence"/>
</dbReference>
<keyword evidence="1" id="KW-0808">Transferase</keyword>
<evidence type="ECO:0000256" key="1">
    <source>
        <dbReference type="ARBA" id="ARBA00022679"/>
    </source>
</evidence>
<evidence type="ECO:0000313" key="11">
    <source>
        <dbReference type="EMBL" id="CAF4158172.1"/>
    </source>
</evidence>
<keyword evidence="3" id="KW-0540">Nuclease</keyword>
<reference evidence="9" key="1">
    <citation type="submission" date="2021-02" db="EMBL/GenBank/DDBJ databases">
        <authorList>
            <person name="Nowell W R."/>
        </authorList>
    </citation>
    <scope>NUCLEOTIDE SEQUENCE</scope>
</reference>
<evidence type="ECO:0000256" key="2">
    <source>
        <dbReference type="ARBA" id="ARBA00022695"/>
    </source>
</evidence>
<dbReference type="Proteomes" id="UP000663829">
    <property type="component" value="Unassembled WGS sequence"/>
</dbReference>
<protein>
    <recommendedName>
        <fullName evidence="7">Reverse transcriptase RNase H-like domain-containing protein</fullName>
    </recommendedName>
</protein>
<feature type="domain" description="Reverse transcriptase RNase H-like" evidence="7">
    <location>
        <begin position="15"/>
        <end position="52"/>
    </location>
</feature>
<evidence type="ECO:0000313" key="10">
    <source>
        <dbReference type="EMBL" id="CAF3845224.1"/>
    </source>
</evidence>
<dbReference type="GO" id="GO:0016787">
    <property type="term" value="F:hydrolase activity"/>
    <property type="evidence" value="ECO:0007669"/>
    <property type="project" value="UniProtKB-KW"/>
</dbReference>
<comment type="caution">
    <text evidence="9">The sequence shown here is derived from an EMBL/GenBank/DDBJ whole genome shotgun (WGS) entry which is preliminary data.</text>
</comment>
<dbReference type="InterPro" id="IPR050951">
    <property type="entry name" value="Retrovirus_Pol_polyprotein"/>
</dbReference>
<keyword evidence="2" id="KW-0548">Nucleotidyltransferase</keyword>
<evidence type="ECO:0000256" key="6">
    <source>
        <dbReference type="ARBA" id="ARBA00022918"/>
    </source>
</evidence>
<dbReference type="InterPro" id="IPR041373">
    <property type="entry name" value="RT_RNaseH"/>
</dbReference>
<sequence>MFSNCLGHSTLSSIFGRKTFEVWTDHKSLVWLRNLKDPTSRLARWGMKLDAYDMVIKHRSGAANQNVDTLSRYPVQSEVVASLQTKTLNDALQLSNNAKDRLTGINVWDSCNVLDNIKEAQRNDKNLRLLIDYLHDGILSSNENISKKLRGIAKYYKVIDGRLYRLRRFDEEQSNRFNYS</sequence>
<dbReference type="OrthoDB" id="425619at2759"/>
<keyword evidence="12" id="KW-1185">Reference proteome</keyword>
<dbReference type="Pfam" id="PF17917">
    <property type="entry name" value="RT_RNaseH"/>
    <property type="match status" value="1"/>
</dbReference>
<dbReference type="SUPFAM" id="SSF56672">
    <property type="entry name" value="DNA/RNA polymerases"/>
    <property type="match status" value="1"/>
</dbReference>
<keyword evidence="5" id="KW-0378">Hydrolase</keyword>
<evidence type="ECO:0000313" key="12">
    <source>
        <dbReference type="Proteomes" id="UP000663829"/>
    </source>
</evidence>
<keyword evidence="4" id="KW-0255">Endonuclease</keyword>
<dbReference type="GO" id="GO:0004519">
    <property type="term" value="F:endonuclease activity"/>
    <property type="evidence" value="ECO:0007669"/>
    <property type="project" value="UniProtKB-KW"/>
</dbReference>
<evidence type="ECO:0000313" key="8">
    <source>
        <dbReference type="EMBL" id="CAF1082372.1"/>
    </source>
</evidence>
<evidence type="ECO:0000259" key="7">
    <source>
        <dbReference type="Pfam" id="PF17917"/>
    </source>
</evidence>
<dbReference type="PANTHER" id="PTHR37984">
    <property type="entry name" value="PROTEIN CBG26694"/>
    <property type="match status" value="1"/>
</dbReference>